<dbReference type="Proteomes" id="UP001162162">
    <property type="component" value="Unassembled WGS sequence"/>
</dbReference>
<feature type="chain" id="PRO_5043922564" evidence="2">
    <location>
        <begin position="22"/>
        <end position="301"/>
    </location>
</feature>
<protein>
    <submittedName>
        <fullName evidence="3">Uncharacterized protein</fullName>
    </submittedName>
</protein>
<dbReference type="EMBL" id="JAPWTK010000404">
    <property type="protein sequence ID" value="KAJ8940876.1"/>
    <property type="molecule type" value="Genomic_DNA"/>
</dbReference>
<reference evidence="3" key="1">
    <citation type="journal article" date="2023" name="Insect Mol. Biol.">
        <title>Genome sequencing provides insights into the evolution of gene families encoding plant cell wall-degrading enzymes in longhorned beetles.</title>
        <authorList>
            <person name="Shin N.R."/>
            <person name="Okamura Y."/>
            <person name="Kirsch R."/>
            <person name="Pauchet Y."/>
        </authorList>
    </citation>
    <scope>NUCLEOTIDE SEQUENCE</scope>
    <source>
        <strain evidence="3">AMC_N1</strain>
    </source>
</reference>
<feature type="coiled-coil region" evidence="1">
    <location>
        <begin position="191"/>
        <end position="225"/>
    </location>
</feature>
<organism evidence="3 4">
    <name type="scientific">Aromia moschata</name>
    <dbReference type="NCBI Taxonomy" id="1265417"/>
    <lineage>
        <taxon>Eukaryota</taxon>
        <taxon>Metazoa</taxon>
        <taxon>Ecdysozoa</taxon>
        <taxon>Arthropoda</taxon>
        <taxon>Hexapoda</taxon>
        <taxon>Insecta</taxon>
        <taxon>Pterygota</taxon>
        <taxon>Neoptera</taxon>
        <taxon>Endopterygota</taxon>
        <taxon>Coleoptera</taxon>
        <taxon>Polyphaga</taxon>
        <taxon>Cucujiformia</taxon>
        <taxon>Chrysomeloidea</taxon>
        <taxon>Cerambycidae</taxon>
        <taxon>Cerambycinae</taxon>
        <taxon>Callichromatini</taxon>
        <taxon>Aromia</taxon>
    </lineage>
</organism>
<dbReference type="AlphaFoldDB" id="A0AAV8XSM2"/>
<feature type="signal peptide" evidence="2">
    <location>
        <begin position="1"/>
        <end position="21"/>
    </location>
</feature>
<gene>
    <name evidence="3" type="ORF">NQ318_000613</name>
</gene>
<evidence type="ECO:0000256" key="1">
    <source>
        <dbReference type="SAM" id="Coils"/>
    </source>
</evidence>
<keyword evidence="1" id="KW-0175">Coiled coil</keyword>
<keyword evidence="4" id="KW-1185">Reference proteome</keyword>
<dbReference type="SUPFAM" id="SSF46966">
    <property type="entry name" value="Spectrin repeat"/>
    <property type="match status" value="1"/>
</dbReference>
<feature type="coiled-coil region" evidence="1">
    <location>
        <begin position="31"/>
        <end position="87"/>
    </location>
</feature>
<proteinExistence type="predicted"/>
<accession>A0AAV8XSM2</accession>
<evidence type="ECO:0000313" key="4">
    <source>
        <dbReference type="Proteomes" id="UP001162162"/>
    </source>
</evidence>
<evidence type="ECO:0000313" key="3">
    <source>
        <dbReference type="EMBL" id="KAJ8940876.1"/>
    </source>
</evidence>
<evidence type="ECO:0000256" key="2">
    <source>
        <dbReference type="SAM" id="SignalP"/>
    </source>
</evidence>
<sequence length="301" mass="33897">MLHLLPICASTSVSFVIPCSASAVVLTRTPLKVVRGQLKNLSDMAKELEHIGSVTSVGDLPQKMEEAEEKKNEVEALILERNGLLAETSEEWEQCEKKIKEVRSWIEKTKTAIESQQNKKKPLRDQHGLREKMLADLQIQKTKISLSVEKLQVADHETGVRFSKFKIADPVGMAKSAEDLLGELDALNAGIKTQTAQLETAIAQVDQYQLEVQQLRQQIVQVEQQLRATMAPTYLQHDRDQALRDQQIKIFRLSFLGVGLISKPQNDKVSRLEVQIMPRPSFANAHCSRSEAKFSKTQSYP</sequence>
<comment type="caution">
    <text evidence="3">The sequence shown here is derived from an EMBL/GenBank/DDBJ whole genome shotgun (WGS) entry which is preliminary data.</text>
</comment>
<name>A0AAV8XSM2_9CUCU</name>
<keyword evidence="2" id="KW-0732">Signal</keyword>